<organism evidence="1 2">
    <name type="scientific">Teratosphaeria nubilosa</name>
    <dbReference type="NCBI Taxonomy" id="161662"/>
    <lineage>
        <taxon>Eukaryota</taxon>
        <taxon>Fungi</taxon>
        <taxon>Dikarya</taxon>
        <taxon>Ascomycota</taxon>
        <taxon>Pezizomycotina</taxon>
        <taxon>Dothideomycetes</taxon>
        <taxon>Dothideomycetidae</taxon>
        <taxon>Mycosphaerellales</taxon>
        <taxon>Teratosphaeriaceae</taxon>
        <taxon>Teratosphaeria</taxon>
    </lineage>
</organism>
<dbReference type="EMBL" id="ML995857">
    <property type="protein sequence ID" value="KAF2767371.1"/>
    <property type="molecule type" value="Genomic_DNA"/>
</dbReference>
<name>A0A6G1L371_9PEZI</name>
<dbReference type="AlphaFoldDB" id="A0A6G1L371"/>
<evidence type="ECO:0000313" key="2">
    <source>
        <dbReference type="Proteomes" id="UP000799436"/>
    </source>
</evidence>
<dbReference type="OrthoDB" id="6161812at2759"/>
<proteinExistence type="predicted"/>
<protein>
    <submittedName>
        <fullName evidence="1">Uncharacterized protein</fullName>
    </submittedName>
</protein>
<dbReference type="Proteomes" id="UP000799436">
    <property type="component" value="Unassembled WGS sequence"/>
</dbReference>
<keyword evidence="2" id="KW-1185">Reference proteome</keyword>
<evidence type="ECO:0000313" key="1">
    <source>
        <dbReference type="EMBL" id="KAF2767371.1"/>
    </source>
</evidence>
<reference evidence="1" key="1">
    <citation type="journal article" date="2020" name="Stud. Mycol.">
        <title>101 Dothideomycetes genomes: a test case for predicting lifestyles and emergence of pathogens.</title>
        <authorList>
            <person name="Haridas S."/>
            <person name="Albert R."/>
            <person name="Binder M."/>
            <person name="Bloem J."/>
            <person name="Labutti K."/>
            <person name="Salamov A."/>
            <person name="Andreopoulos B."/>
            <person name="Baker S."/>
            <person name="Barry K."/>
            <person name="Bills G."/>
            <person name="Bluhm B."/>
            <person name="Cannon C."/>
            <person name="Castanera R."/>
            <person name="Culley D."/>
            <person name="Daum C."/>
            <person name="Ezra D."/>
            <person name="Gonzalez J."/>
            <person name="Henrissat B."/>
            <person name="Kuo A."/>
            <person name="Liang C."/>
            <person name="Lipzen A."/>
            <person name="Lutzoni F."/>
            <person name="Magnuson J."/>
            <person name="Mondo S."/>
            <person name="Nolan M."/>
            <person name="Ohm R."/>
            <person name="Pangilinan J."/>
            <person name="Park H.-J."/>
            <person name="Ramirez L."/>
            <person name="Alfaro M."/>
            <person name="Sun H."/>
            <person name="Tritt A."/>
            <person name="Yoshinaga Y."/>
            <person name="Zwiers L.-H."/>
            <person name="Turgeon B."/>
            <person name="Goodwin S."/>
            <person name="Spatafora J."/>
            <person name="Crous P."/>
            <person name="Grigoriev I."/>
        </authorList>
    </citation>
    <scope>NUCLEOTIDE SEQUENCE</scope>
    <source>
        <strain evidence="1">CBS 116005</strain>
    </source>
</reference>
<sequence length="78" mass="8331">MASGATRPLENPDVEHGDDWVRQISILPFPKNPLFYGQESIMELLYAELCSGASRGSTDISSVVLTGLGCVGKTAIGY</sequence>
<gene>
    <name evidence="1" type="ORF">EJ03DRAFT_157135</name>
</gene>
<accession>A0A6G1L371</accession>